<dbReference type="Proteomes" id="UP000217790">
    <property type="component" value="Unassembled WGS sequence"/>
</dbReference>
<accession>A0A2H3DWP7</accession>
<gene>
    <name evidence="1" type="ORF">ARMGADRAFT_171149</name>
</gene>
<evidence type="ECO:0000313" key="1">
    <source>
        <dbReference type="EMBL" id="PBK92723.1"/>
    </source>
</evidence>
<dbReference type="EMBL" id="KZ293658">
    <property type="protein sequence ID" value="PBK92723.1"/>
    <property type="molecule type" value="Genomic_DNA"/>
</dbReference>
<keyword evidence="2" id="KW-1185">Reference proteome</keyword>
<name>A0A2H3DWP7_ARMGA</name>
<proteinExistence type="predicted"/>
<dbReference type="OrthoDB" id="3251015at2759"/>
<dbReference type="InParanoid" id="A0A2H3DWP7"/>
<organism evidence="1 2">
    <name type="scientific">Armillaria gallica</name>
    <name type="common">Bulbous honey fungus</name>
    <name type="synonym">Armillaria bulbosa</name>
    <dbReference type="NCBI Taxonomy" id="47427"/>
    <lineage>
        <taxon>Eukaryota</taxon>
        <taxon>Fungi</taxon>
        <taxon>Dikarya</taxon>
        <taxon>Basidiomycota</taxon>
        <taxon>Agaricomycotina</taxon>
        <taxon>Agaricomycetes</taxon>
        <taxon>Agaricomycetidae</taxon>
        <taxon>Agaricales</taxon>
        <taxon>Marasmiineae</taxon>
        <taxon>Physalacriaceae</taxon>
        <taxon>Armillaria</taxon>
    </lineage>
</organism>
<protein>
    <submittedName>
        <fullName evidence="1">Uncharacterized protein</fullName>
    </submittedName>
</protein>
<dbReference type="AlphaFoldDB" id="A0A2H3DWP7"/>
<sequence length="707" mass="79546">MKGFDYLSPQGFHDAIRVYGLPSDIIKLDTAAQARVSCTIRTAYGMTTPIIIDGVTKQGGPLSPLKSTMTTSLGHRWLDDLASESEHTLVLRTESASRNDPHLAIDLKQLRVTMVEATDDSFIFAKTLAGLQYFCLSMEQFQFAYGWLTQWLKTLVYALQPRGEILEMVTMPSITNKPGKNPWNITYHPVPVLVNQMEMLRTRVNNSVQRYQEIRDFISDFTIPKFSVRLPITLLRKIAMQNLASRARALLSLQPITQMETEQLDHQIAAKIHDLLGFPFRPLSDILSLPVASMGFEFPSIAQINLGIAIDGLARDLNHHIPAYKLMAHITLADWTCTINGCMNPLDSAGLQQNFVHYYGRIPTAWIVAQKGMGMPSPLSLRLTDQSFVSRCEMSLTHAAKICARNSRNSPHGRVWISLRVRGIQWLHQVGKWCGPDFKVQQVLPFPSQRKTDQGAVKAWTSMRQTIHDARISWFHTGDIDLLMEREVRLLEAERKIRLFSLITQLPPSRTVQEPINEMTTFWGSDGSMVPATATPLENKTITAAISGPISVAVLVTGRNNSILHGELMGLIMDHVLSQSRKGPQKLFSDHLNSVRITQDAKSVGGIEARLRRLPGRSYYRWIIHIQKLSPHLTLEYTPGHSHEKTTPAILNSEADRHALSAQKHANRLPVAPIPTFFMDEYTFFTPEDEWIESDIKATPSNGHMAV</sequence>
<dbReference type="OMA" id="DARISWF"/>
<evidence type="ECO:0000313" key="2">
    <source>
        <dbReference type="Proteomes" id="UP000217790"/>
    </source>
</evidence>
<reference evidence="2" key="1">
    <citation type="journal article" date="2017" name="Nat. Ecol. Evol.">
        <title>Genome expansion and lineage-specific genetic innovations in the forest pathogenic fungi Armillaria.</title>
        <authorList>
            <person name="Sipos G."/>
            <person name="Prasanna A.N."/>
            <person name="Walter M.C."/>
            <person name="O'Connor E."/>
            <person name="Balint B."/>
            <person name="Krizsan K."/>
            <person name="Kiss B."/>
            <person name="Hess J."/>
            <person name="Varga T."/>
            <person name="Slot J."/>
            <person name="Riley R."/>
            <person name="Boka B."/>
            <person name="Rigling D."/>
            <person name="Barry K."/>
            <person name="Lee J."/>
            <person name="Mihaltcheva S."/>
            <person name="LaButti K."/>
            <person name="Lipzen A."/>
            <person name="Waldron R."/>
            <person name="Moloney N.M."/>
            <person name="Sperisen C."/>
            <person name="Kredics L."/>
            <person name="Vagvoelgyi C."/>
            <person name="Patrignani A."/>
            <person name="Fitzpatrick D."/>
            <person name="Nagy I."/>
            <person name="Doyle S."/>
            <person name="Anderson J.B."/>
            <person name="Grigoriev I.V."/>
            <person name="Gueldener U."/>
            <person name="Muensterkoetter M."/>
            <person name="Nagy L.G."/>
        </authorList>
    </citation>
    <scope>NUCLEOTIDE SEQUENCE [LARGE SCALE GENOMIC DNA]</scope>
    <source>
        <strain evidence="2">Ar21-2</strain>
    </source>
</reference>